<accession>A0A0J6FB35</accession>
<comment type="caution">
    <text evidence="3">The sequence shown here is derived from an EMBL/GenBank/DDBJ whole genome shotgun (WGS) entry which is preliminary data.</text>
</comment>
<sequence length="1368" mass="149633">MRNFTKTKVLTLSAMLVLGSASVFGQVDGAPTWDNTKYLGLTAAQKPILYEAEGNDVLPGFPGKALKTVDGKKVWGNGVYFRAFNGTATTANVYYPNITEKPTNNYTTTTVWQSGTDSLGIFLGDSQSGELMFDLSTKYMTNVRELKVKLSAENFGLAATSSADWHIKIAVFDLEGNPVKRSEILKNGSASANAEFKSDGAIFKTGAADVEDKVINLFDVVTDPITDARMFIEGSLDNKLIQVTLWSDFVAIKDVEETGSKSHFAPALVVSGFAMNFDEPTLALTADVTSFEAGLGLKSCTSGTLALSAENVKLPAKTTAEDANVFVWTNVTANKEVVRDVFKKEINGAEWEDKVNYDFQPQSINSFTGKYAVKLPETDVLNPVRLSAETGLISANSVPELAFAKDHIFFNENCQTQEVEVVGKNIPDQTKYPMDFLAYEKMTSDQWSAYGKVKITDGIEYSSCGVIEEGSKLTLALREWTNDITREEAWKIAVNADYKPLGFDAYGKFGWTLAAARVGALWLTYEGENFDGTVGRYTADNVFFAPYNKKDALDNSRYASRVKKLVLHGSELKPTGNDGIAKIRVTLQNIANANQNDTDNQEFRFKLSEDGAWVNNNTDTLEISINTLDDAKMKQFREEGLPIYVQFVPNKDGFLDPEKANVKEWNPDTYELQVWAVGVESESNCPLCGVGVVAGLYGDTRANLWSNINNLSLIEEMHNSYRPSFGTNLPNLVYPEFQKYFGKVYQDECDYVNPLAVDSFYVAGYNLEQVVNVTRKANVNAYPNAFTYVIKDMLNGGAAVDKLTPNQYGEVLGLVVVTFNQATKNGAMHRAEDLFTVKSNENVMTWTDGELNPLEQFNYMHYVNEGGVYGFIYKPEITITPAGDITANVDEEANVNVLIEGKEFNPLTATEAIKVSLGTVNYDNPFTLTAPANVKVDVNGSFTATATVKYAPTAATACAKENVLIVEANCLTNDLAIAGEPTVGDELPVLQPMVHGDIDGATAVLKWEGIPGADYYVVQVGHLAPKNTSKNVFMSEVLAKSKGSNQNSDILSVELFNGTGKVINPKMIVNYYLKVVREDKAGDEEVYYGHFKNTTINTFNLQGGWTNSAVIISEFRDKKGTDENAGNLVNITISDQYRYNVYLMEGENQIDVFTFGEAGAHLARKAYNGMPENQGEFNITDWETINTSLVDGNGIASYWWEGPENVEFNLVDGAESVKIHAGNEANYTKDDKYLTVNVKNMKPNSLYDVTVTAYHPCLFADGKTLLAQEFIPTSQFVGDNVGEIEIEVGKEGTVTANDEINASAVKVVAGEGQITIVGAAGKRVAINNLLGQTIANTVITSDDAVIKAPAGIVVVAVEGETTVKAIVK</sequence>
<feature type="chain" id="PRO_5005271033" description="DUF6383 domain-containing protein" evidence="1">
    <location>
        <begin position="26"/>
        <end position="1368"/>
    </location>
</feature>
<dbReference type="Pfam" id="PF19910">
    <property type="entry name" value="DUF6383"/>
    <property type="match status" value="1"/>
</dbReference>
<dbReference type="EMBL" id="LFJV01000079">
    <property type="protein sequence ID" value="KMM31917.1"/>
    <property type="molecule type" value="Genomic_DNA"/>
</dbReference>
<evidence type="ECO:0000259" key="2">
    <source>
        <dbReference type="Pfam" id="PF19910"/>
    </source>
</evidence>
<reference evidence="3 4" key="1">
    <citation type="submission" date="2015-06" db="EMBL/GenBank/DDBJ databases">
        <title>Draft Genome Sequence of Parabacteroides goldsteinii with Putative Novel Metallo-Beta-Lactamases Isolated from a Blood Culture from a Human Patient.</title>
        <authorList>
            <person name="Krogh T.J."/>
            <person name="Agergaard C.N."/>
            <person name="Moller-Jensen J."/>
            <person name="Justesen U.S."/>
        </authorList>
    </citation>
    <scope>NUCLEOTIDE SEQUENCE [LARGE SCALE GENOMIC DNA]</scope>
    <source>
        <strain evidence="3 4">910340</strain>
    </source>
</reference>
<organism evidence="3 4">
    <name type="scientific">Parabacteroides goldsteinii</name>
    <dbReference type="NCBI Taxonomy" id="328812"/>
    <lineage>
        <taxon>Bacteria</taxon>
        <taxon>Pseudomonadati</taxon>
        <taxon>Bacteroidota</taxon>
        <taxon>Bacteroidia</taxon>
        <taxon>Bacteroidales</taxon>
        <taxon>Tannerellaceae</taxon>
        <taxon>Parabacteroides</taxon>
    </lineage>
</organism>
<proteinExistence type="predicted"/>
<keyword evidence="1" id="KW-0732">Signal</keyword>
<evidence type="ECO:0000313" key="4">
    <source>
        <dbReference type="Proteomes" id="UP000036166"/>
    </source>
</evidence>
<protein>
    <recommendedName>
        <fullName evidence="2">DUF6383 domain-containing protein</fullName>
    </recommendedName>
</protein>
<dbReference type="PATRIC" id="fig|328812.4.peg.5198"/>
<dbReference type="RefSeq" id="WP_048317104.1">
    <property type="nucleotide sequence ID" value="NZ_LFJV01000079.1"/>
</dbReference>
<feature type="signal peptide" evidence="1">
    <location>
        <begin position="1"/>
        <end position="25"/>
    </location>
</feature>
<dbReference type="Proteomes" id="UP000036166">
    <property type="component" value="Unassembled WGS sequence"/>
</dbReference>
<evidence type="ECO:0000313" key="3">
    <source>
        <dbReference type="EMBL" id="KMM31917.1"/>
    </source>
</evidence>
<gene>
    <name evidence="3" type="ORF">ACM15_20210</name>
</gene>
<feature type="domain" description="DUF6383" evidence="2">
    <location>
        <begin position="1295"/>
        <end position="1367"/>
    </location>
</feature>
<dbReference type="InterPro" id="IPR045963">
    <property type="entry name" value="DUF6383"/>
</dbReference>
<evidence type="ECO:0000256" key="1">
    <source>
        <dbReference type="SAM" id="SignalP"/>
    </source>
</evidence>
<name>A0A0J6FB35_9BACT</name>